<dbReference type="GO" id="GO:0004044">
    <property type="term" value="F:amidophosphoribosyltransferase activity"/>
    <property type="evidence" value="ECO:0007669"/>
    <property type="project" value="UniProtKB-UniRule"/>
</dbReference>
<dbReference type="EC" id="2.4.2.14" evidence="7"/>
<dbReference type="GO" id="GO:0051539">
    <property type="term" value="F:4 iron, 4 sulfur cluster binding"/>
    <property type="evidence" value="ECO:0007669"/>
    <property type="project" value="UniProtKB-KW"/>
</dbReference>
<keyword evidence="4 7" id="KW-0808">Transferase</keyword>
<keyword evidence="7 11" id="KW-0408">Iron</keyword>
<dbReference type="HOGENOM" id="CLU_022389_3_1_0"/>
<evidence type="ECO:0000259" key="12">
    <source>
        <dbReference type="PROSITE" id="PS51278"/>
    </source>
</evidence>
<feature type="binding site" evidence="7 11">
    <location>
        <position position="441"/>
    </location>
    <ligand>
        <name>[4Fe-4S] cluster</name>
        <dbReference type="ChEBI" id="CHEBI:49883"/>
    </ligand>
</feature>
<evidence type="ECO:0000256" key="1">
    <source>
        <dbReference type="ARBA" id="ARBA00005209"/>
    </source>
</evidence>
<evidence type="ECO:0000256" key="6">
    <source>
        <dbReference type="ARBA" id="ARBA00022962"/>
    </source>
</evidence>
<keyword evidence="7" id="KW-0004">4Fe-4S</keyword>
<dbReference type="GO" id="GO:0009113">
    <property type="term" value="P:purine nucleobase biosynthetic process"/>
    <property type="evidence" value="ECO:0007669"/>
    <property type="project" value="UniProtKB-UniRule"/>
</dbReference>
<comment type="cofactor">
    <cofactor evidence="7 10">
        <name>Mg(2+)</name>
        <dbReference type="ChEBI" id="CHEBI:18420"/>
    </cofactor>
    <text evidence="7 10">Binds 1 Mg(2+) ion per subunit.</text>
</comment>
<evidence type="ECO:0000256" key="10">
    <source>
        <dbReference type="PIRSR" id="PIRSR000485-2"/>
    </source>
</evidence>
<dbReference type="HAMAP" id="MF_01931">
    <property type="entry name" value="PurF"/>
    <property type="match status" value="1"/>
</dbReference>
<evidence type="ECO:0000256" key="11">
    <source>
        <dbReference type="PIRSR" id="PIRSR000485-3"/>
    </source>
</evidence>
<dbReference type="Gene3D" id="3.40.50.2020">
    <property type="match status" value="1"/>
</dbReference>
<dbReference type="PATRIC" id="fig|688269.3.peg.471"/>
<evidence type="ECO:0000313" key="14">
    <source>
        <dbReference type="Proteomes" id="UP000006804"/>
    </source>
</evidence>
<dbReference type="STRING" id="688269.Theth_0459"/>
<dbReference type="InterPro" id="IPR029057">
    <property type="entry name" value="PRTase-like"/>
</dbReference>
<dbReference type="CDD" id="cd00715">
    <property type="entry name" value="GPATase_N"/>
    <property type="match status" value="1"/>
</dbReference>
<dbReference type="InterPro" id="IPR000836">
    <property type="entry name" value="PRTase_dom"/>
</dbReference>
<dbReference type="OrthoDB" id="9801213at2"/>
<comment type="pathway">
    <text evidence="1 7 8">Purine metabolism; IMP biosynthesis via de novo pathway; N(1)-(5-phospho-D-ribosyl)glycinamide from 5-phospho-alpha-D-ribose 1-diphosphate: step 1/2.</text>
</comment>
<evidence type="ECO:0000313" key="13">
    <source>
        <dbReference type="EMBL" id="AEH50552.1"/>
    </source>
</evidence>
<comment type="catalytic activity">
    <reaction evidence="7 8">
        <text>5-phospho-beta-D-ribosylamine + L-glutamate + diphosphate = 5-phospho-alpha-D-ribose 1-diphosphate + L-glutamine + H2O</text>
        <dbReference type="Rhea" id="RHEA:14905"/>
        <dbReference type="ChEBI" id="CHEBI:15377"/>
        <dbReference type="ChEBI" id="CHEBI:29985"/>
        <dbReference type="ChEBI" id="CHEBI:33019"/>
        <dbReference type="ChEBI" id="CHEBI:58017"/>
        <dbReference type="ChEBI" id="CHEBI:58359"/>
        <dbReference type="ChEBI" id="CHEBI:58681"/>
        <dbReference type="EC" id="2.4.2.14"/>
    </reaction>
</comment>
<keyword evidence="3 7" id="KW-0328">Glycosyltransferase</keyword>
<organism evidence="13 14">
    <name type="scientific">Pseudothermotoga thermarum DSM 5069</name>
    <dbReference type="NCBI Taxonomy" id="688269"/>
    <lineage>
        <taxon>Bacteria</taxon>
        <taxon>Thermotogati</taxon>
        <taxon>Thermotogota</taxon>
        <taxon>Thermotogae</taxon>
        <taxon>Thermotogales</taxon>
        <taxon>Thermotogaceae</taxon>
        <taxon>Pseudothermotoga</taxon>
    </lineage>
</organism>
<dbReference type="AlphaFoldDB" id="F7YWW0"/>
<keyword evidence="7 11" id="KW-0411">Iron-sulfur</keyword>
<dbReference type="InterPro" id="IPR029055">
    <property type="entry name" value="Ntn_hydrolases_N"/>
</dbReference>
<reference evidence="13 14" key="1">
    <citation type="submission" date="2010-11" db="EMBL/GenBank/DDBJ databases">
        <title>The complete genome of Thermotoga thermarum DSM 5069.</title>
        <authorList>
            <consortium name="US DOE Joint Genome Institute (JGI-PGF)"/>
            <person name="Lucas S."/>
            <person name="Copeland A."/>
            <person name="Lapidus A."/>
            <person name="Bruce D."/>
            <person name="Goodwin L."/>
            <person name="Pitluck S."/>
            <person name="Kyrpides N."/>
            <person name="Mavromatis K."/>
            <person name="Ivanova N."/>
            <person name="Zeytun A."/>
            <person name="Brettin T."/>
            <person name="Detter J.C."/>
            <person name="Tapia R."/>
            <person name="Han C."/>
            <person name="Land M."/>
            <person name="Hauser L."/>
            <person name="Markowitz V."/>
            <person name="Cheng J.-F."/>
            <person name="Hugenholtz P."/>
            <person name="Woyke T."/>
            <person name="Wu D."/>
            <person name="Spring S."/>
            <person name="Schroeder M."/>
            <person name="Brambilla E."/>
            <person name="Klenk H.-P."/>
            <person name="Eisen J.A."/>
        </authorList>
    </citation>
    <scope>NUCLEOTIDE SEQUENCE [LARGE SCALE GENOMIC DNA]</scope>
    <source>
        <strain evidence="13 14">DSM 5069</strain>
    </source>
</reference>
<evidence type="ECO:0000256" key="4">
    <source>
        <dbReference type="ARBA" id="ARBA00022679"/>
    </source>
</evidence>
<dbReference type="Pfam" id="PF13537">
    <property type="entry name" value="GATase_7"/>
    <property type="match status" value="1"/>
</dbReference>
<dbReference type="RefSeq" id="WP_013931775.1">
    <property type="nucleotide sequence ID" value="NC_015707.1"/>
</dbReference>
<comment type="function">
    <text evidence="7">Catalyzes the formation of phosphoribosylamine from phosphoribosylpyrophosphate (PRPP) and glutamine.</text>
</comment>
<feature type="binding site" evidence="7 11">
    <location>
        <position position="390"/>
    </location>
    <ligand>
        <name>[4Fe-4S] cluster</name>
        <dbReference type="ChEBI" id="CHEBI:49883"/>
    </ligand>
</feature>
<dbReference type="GO" id="GO:0000287">
    <property type="term" value="F:magnesium ion binding"/>
    <property type="evidence" value="ECO:0007669"/>
    <property type="project" value="UniProtKB-UniRule"/>
</dbReference>
<evidence type="ECO:0000256" key="3">
    <source>
        <dbReference type="ARBA" id="ARBA00022676"/>
    </source>
</evidence>
<evidence type="ECO:0000256" key="8">
    <source>
        <dbReference type="PIRNR" id="PIRNR000485"/>
    </source>
</evidence>
<dbReference type="Proteomes" id="UP000006804">
    <property type="component" value="Chromosome"/>
</dbReference>
<keyword evidence="5 7" id="KW-0658">Purine biosynthesis</keyword>
<protein>
    <recommendedName>
        <fullName evidence="7">Amidophosphoribosyltransferase</fullName>
        <shortName evidence="7">ATase</shortName>
        <ecNumber evidence="7">2.4.2.14</ecNumber>
    </recommendedName>
    <alternativeName>
        <fullName evidence="7">Glutamine phosphoribosylpyrophosphate amidotransferase</fullName>
        <shortName evidence="7">GPATase</shortName>
    </alternativeName>
</protein>
<dbReference type="SUPFAM" id="SSF56235">
    <property type="entry name" value="N-terminal nucleophile aminohydrolases (Ntn hydrolases)"/>
    <property type="match status" value="1"/>
</dbReference>
<feature type="binding site" evidence="7 10">
    <location>
        <position position="353"/>
    </location>
    <ligand>
        <name>Mg(2+)</name>
        <dbReference type="ChEBI" id="CHEBI:18420"/>
    </ligand>
</feature>
<keyword evidence="6 7" id="KW-0315">Glutamine amidotransferase</keyword>
<gene>
    <name evidence="7" type="primary">purF</name>
    <name evidence="13" type="ORF">Theth_0459</name>
</gene>
<dbReference type="NCBIfam" id="TIGR01134">
    <property type="entry name" value="purF"/>
    <property type="match status" value="1"/>
</dbReference>
<evidence type="ECO:0000256" key="5">
    <source>
        <dbReference type="ARBA" id="ARBA00022755"/>
    </source>
</evidence>
<accession>F7YWW0</accession>
<feature type="active site" description="Nucleophile" evidence="7 9">
    <location>
        <position position="7"/>
    </location>
</feature>
<dbReference type="PANTHER" id="PTHR11907">
    <property type="entry name" value="AMIDOPHOSPHORIBOSYLTRANSFERASE"/>
    <property type="match status" value="1"/>
</dbReference>
<dbReference type="Pfam" id="PF00156">
    <property type="entry name" value="Pribosyltran"/>
    <property type="match status" value="1"/>
</dbReference>
<dbReference type="CDD" id="cd06223">
    <property type="entry name" value="PRTases_typeI"/>
    <property type="match status" value="1"/>
</dbReference>
<evidence type="ECO:0000256" key="9">
    <source>
        <dbReference type="PIRSR" id="PIRSR000485-1"/>
    </source>
</evidence>
<evidence type="ECO:0000256" key="2">
    <source>
        <dbReference type="ARBA" id="ARBA00010138"/>
    </source>
</evidence>
<dbReference type="MEROPS" id="C44.001"/>
<keyword evidence="7 10" id="KW-0479">Metal-binding</keyword>
<feature type="binding site" evidence="7 10">
    <location>
        <position position="291"/>
    </location>
    <ligand>
        <name>Mg(2+)</name>
        <dbReference type="ChEBI" id="CHEBI:18420"/>
    </ligand>
</feature>
<dbReference type="InterPro" id="IPR035584">
    <property type="entry name" value="PurF_N"/>
</dbReference>
<sequence length="465" mass="51453">MKLKEACGVFGIYSFDFDRDIARTVYYALFALQHRGQESAGIAVSNGKSIKCHKGLGLAFEVFKEEDLVKLSGKIAIGHVRYSTTGSNTFANAQPIVVQCIAGELAIAHNGNIVNADEIRYELEEKGVFFQTTTDSEVIAAILSQGYSKSLEQRIKDSFTLLKGAYSLVIMTNDKLIAVRDPNGFRPLCLGKYNNSYVVASESIALDSIGAQFLRDIEPGEILVIDSAGLRSEKLPTTSRKSLCVFEYVYFARPDSVIEGISVYMARYRMGVELAKEYPVEADLVVGVPDSGTVAAIGYSDYSKIPNGLGLIKNRYIARTFIQPSQKMRSLGVKLKLSPLREIVKDRRIVLVDDSIVRGTTMHQIVKMLKDAGAREVHVRISSPPVRYSCYFGIDTPTRKELVASQMSVEEIRKLIEAESLGYLSIEGLVKAVGLNEGQLCLACFNGNYPLDVPKEGRKYLFEKR</sequence>
<feature type="binding site" evidence="7 10">
    <location>
        <position position="354"/>
    </location>
    <ligand>
        <name>Mg(2+)</name>
        <dbReference type="ChEBI" id="CHEBI:18420"/>
    </ligand>
</feature>
<dbReference type="Gene3D" id="3.60.20.10">
    <property type="entry name" value="Glutamine Phosphoribosylpyrophosphate, subunit 1, domain 1"/>
    <property type="match status" value="1"/>
</dbReference>
<feature type="binding site" evidence="7 11">
    <location>
        <position position="444"/>
    </location>
    <ligand>
        <name>[4Fe-4S] cluster</name>
        <dbReference type="ChEBI" id="CHEBI:49883"/>
    </ligand>
</feature>
<dbReference type="InterPro" id="IPR005854">
    <property type="entry name" value="PurF"/>
</dbReference>
<comment type="cofactor">
    <cofactor evidence="7 11">
        <name>[4Fe-4S] cluster</name>
        <dbReference type="ChEBI" id="CHEBI:49883"/>
    </cofactor>
    <text evidence="7 11">Binds 1 [4Fe-4S] cluster per subunit.</text>
</comment>
<keyword evidence="14" id="KW-1185">Reference proteome</keyword>
<dbReference type="GO" id="GO:0006189">
    <property type="term" value="P:'de novo' IMP biosynthetic process"/>
    <property type="evidence" value="ECO:0007669"/>
    <property type="project" value="UniProtKB-UniRule"/>
</dbReference>
<evidence type="ECO:0000256" key="7">
    <source>
        <dbReference type="HAMAP-Rule" id="MF_01931"/>
    </source>
</evidence>
<dbReference type="SUPFAM" id="SSF53271">
    <property type="entry name" value="PRTase-like"/>
    <property type="match status" value="1"/>
</dbReference>
<name>F7YWW0_9THEM</name>
<dbReference type="InterPro" id="IPR017932">
    <property type="entry name" value="GATase_2_dom"/>
</dbReference>
<dbReference type="KEGG" id="tta:Theth_0459"/>
<dbReference type="PIRSF" id="PIRSF000485">
    <property type="entry name" value="Amd_phspho_trans"/>
    <property type="match status" value="1"/>
</dbReference>
<keyword evidence="7 10" id="KW-0460">Magnesium</keyword>
<comment type="similarity">
    <text evidence="2 7 8">In the C-terminal section; belongs to the purine/pyrimidine phosphoribosyltransferase family.</text>
</comment>
<dbReference type="EMBL" id="CP002351">
    <property type="protein sequence ID" value="AEH50552.1"/>
    <property type="molecule type" value="Genomic_DNA"/>
</dbReference>
<dbReference type="eggNOG" id="COG0034">
    <property type="taxonomic scope" value="Bacteria"/>
</dbReference>
<feature type="domain" description="Glutamine amidotransferase type-2" evidence="12">
    <location>
        <begin position="7"/>
        <end position="228"/>
    </location>
</feature>
<feature type="binding site" evidence="7 11">
    <location>
        <position position="244"/>
    </location>
    <ligand>
        <name>[4Fe-4S] cluster</name>
        <dbReference type="ChEBI" id="CHEBI:49883"/>
    </ligand>
</feature>
<dbReference type="PROSITE" id="PS51278">
    <property type="entry name" value="GATASE_TYPE_2"/>
    <property type="match status" value="1"/>
</dbReference>
<dbReference type="UniPathway" id="UPA00074">
    <property type="reaction ID" value="UER00124"/>
</dbReference>
<proteinExistence type="inferred from homology"/>